<proteinExistence type="predicted"/>
<dbReference type="Proteomes" id="UP000187406">
    <property type="component" value="Unassembled WGS sequence"/>
</dbReference>
<keyword evidence="4 7" id="KW-0863">Zinc-finger</keyword>
<feature type="repeat" description="WD" evidence="6">
    <location>
        <begin position="204"/>
        <end position="245"/>
    </location>
</feature>
<evidence type="ECO:0000256" key="8">
    <source>
        <dbReference type="SAM" id="MobiDB-lite"/>
    </source>
</evidence>
<feature type="repeat" description="WD" evidence="6">
    <location>
        <begin position="367"/>
        <end position="396"/>
    </location>
</feature>
<protein>
    <submittedName>
        <fullName evidence="10">WD40 domain-containing protein</fullName>
    </submittedName>
</protein>
<dbReference type="SUPFAM" id="SSF90229">
    <property type="entry name" value="CCCH zinc finger"/>
    <property type="match status" value="1"/>
</dbReference>
<reference evidence="11" key="1">
    <citation type="submission" date="2016-04" db="EMBL/GenBank/DDBJ databases">
        <title>Cephalotus genome sequencing.</title>
        <authorList>
            <person name="Fukushima K."/>
            <person name="Hasebe M."/>
            <person name="Fang X."/>
        </authorList>
    </citation>
    <scope>NUCLEOTIDE SEQUENCE [LARGE SCALE GENOMIC DNA]</scope>
    <source>
        <strain evidence="11">cv. St1</strain>
    </source>
</reference>
<dbReference type="AlphaFoldDB" id="A0A1Q3DBF6"/>
<feature type="compositionally biased region" description="Basic and acidic residues" evidence="8">
    <location>
        <begin position="134"/>
        <end position="145"/>
    </location>
</feature>
<dbReference type="InterPro" id="IPR000571">
    <property type="entry name" value="Znf_CCCH"/>
</dbReference>
<evidence type="ECO:0000256" key="5">
    <source>
        <dbReference type="ARBA" id="ARBA00022833"/>
    </source>
</evidence>
<dbReference type="PROSITE" id="PS50103">
    <property type="entry name" value="ZF_C3H1"/>
    <property type="match status" value="1"/>
</dbReference>
<keyword evidence="5 7" id="KW-0862">Zinc</keyword>
<dbReference type="PROSITE" id="PS50294">
    <property type="entry name" value="WD_REPEATS_REGION"/>
    <property type="match status" value="2"/>
</dbReference>
<feature type="region of interest" description="Disordered" evidence="8">
    <location>
        <begin position="62"/>
        <end position="164"/>
    </location>
</feature>
<dbReference type="Pfam" id="PF00400">
    <property type="entry name" value="WD40"/>
    <property type="match status" value="3"/>
</dbReference>
<feature type="zinc finger region" description="C3H1-type" evidence="7">
    <location>
        <begin position="166"/>
        <end position="193"/>
    </location>
</feature>
<dbReference type="GO" id="GO:0008270">
    <property type="term" value="F:zinc ion binding"/>
    <property type="evidence" value="ECO:0007669"/>
    <property type="project" value="UniProtKB-KW"/>
</dbReference>
<dbReference type="PROSITE" id="PS50082">
    <property type="entry name" value="WD_REPEATS_2"/>
    <property type="match status" value="3"/>
</dbReference>
<dbReference type="InterPro" id="IPR036322">
    <property type="entry name" value="WD40_repeat_dom_sf"/>
</dbReference>
<keyword evidence="3" id="KW-0677">Repeat</keyword>
<evidence type="ECO:0000256" key="6">
    <source>
        <dbReference type="PROSITE-ProRule" id="PRU00221"/>
    </source>
</evidence>
<evidence type="ECO:0000256" key="4">
    <source>
        <dbReference type="ARBA" id="ARBA00022771"/>
    </source>
</evidence>
<dbReference type="OrthoDB" id="59941at2759"/>
<gene>
    <name evidence="10" type="ORF">CFOL_v3_33278</name>
</gene>
<dbReference type="PROSITE" id="PS00678">
    <property type="entry name" value="WD_REPEATS_1"/>
    <property type="match status" value="1"/>
</dbReference>
<comment type="caution">
    <text evidence="10">The sequence shown here is derived from an EMBL/GenBank/DDBJ whole genome shotgun (WGS) entry which is preliminary data.</text>
</comment>
<dbReference type="PANTHER" id="PTHR44489:SF14">
    <property type="entry name" value="ZINC FINGER CCCH DOMAIN-CONTAINING PROTEIN 59-RELATED"/>
    <property type="match status" value="1"/>
</dbReference>
<evidence type="ECO:0000313" key="11">
    <source>
        <dbReference type="Proteomes" id="UP000187406"/>
    </source>
</evidence>
<evidence type="ECO:0000256" key="1">
    <source>
        <dbReference type="ARBA" id="ARBA00022574"/>
    </source>
</evidence>
<dbReference type="PANTHER" id="PTHR44489">
    <property type="match status" value="1"/>
</dbReference>
<dbReference type="PRINTS" id="PR00320">
    <property type="entry name" value="GPROTEINBRPT"/>
</dbReference>
<dbReference type="STRING" id="3775.A0A1Q3DBF6"/>
<dbReference type="InterPro" id="IPR001680">
    <property type="entry name" value="WD40_rpt"/>
</dbReference>
<evidence type="ECO:0000259" key="9">
    <source>
        <dbReference type="PROSITE" id="PS50103"/>
    </source>
</evidence>
<feature type="repeat" description="WD" evidence="6">
    <location>
        <begin position="327"/>
        <end position="366"/>
    </location>
</feature>
<evidence type="ECO:0000256" key="7">
    <source>
        <dbReference type="PROSITE-ProRule" id="PRU00723"/>
    </source>
</evidence>
<accession>A0A1Q3DBF6</accession>
<dbReference type="InterPro" id="IPR020472">
    <property type="entry name" value="WD40_PAC1"/>
</dbReference>
<evidence type="ECO:0000256" key="2">
    <source>
        <dbReference type="ARBA" id="ARBA00022723"/>
    </source>
</evidence>
<organism evidence="10 11">
    <name type="scientific">Cephalotus follicularis</name>
    <name type="common">Albany pitcher plant</name>
    <dbReference type="NCBI Taxonomy" id="3775"/>
    <lineage>
        <taxon>Eukaryota</taxon>
        <taxon>Viridiplantae</taxon>
        <taxon>Streptophyta</taxon>
        <taxon>Embryophyta</taxon>
        <taxon>Tracheophyta</taxon>
        <taxon>Spermatophyta</taxon>
        <taxon>Magnoliopsida</taxon>
        <taxon>eudicotyledons</taxon>
        <taxon>Gunneridae</taxon>
        <taxon>Pentapetalae</taxon>
        <taxon>rosids</taxon>
        <taxon>fabids</taxon>
        <taxon>Oxalidales</taxon>
        <taxon>Cephalotaceae</taxon>
        <taxon>Cephalotus</taxon>
    </lineage>
</organism>
<dbReference type="SUPFAM" id="SSF50978">
    <property type="entry name" value="WD40 repeat-like"/>
    <property type="match status" value="1"/>
</dbReference>
<keyword evidence="1 6" id="KW-0853">WD repeat</keyword>
<evidence type="ECO:0000313" key="10">
    <source>
        <dbReference type="EMBL" id="GAV89866.1"/>
    </source>
</evidence>
<dbReference type="InterPro" id="IPR036855">
    <property type="entry name" value="Znf_CCCH_sf"/>
</dbReference>
<sequence length="495" mass="54546">MDTATLRGFVDKRETSVLLRLKGSPSNNITCGYVHKKQSLVAPYNRSQGIPKNTWVRTPENQFRKDTNNGLNNSLVVAPEDQPRKGPIYAPKNSAPVKHENPLKKSQPKSSLVWKPDDGQRRRSFVWTRGGVGSDDRNNMKRGAVESEEESTGSTGDVSENTGTQKDQNKICRYWVSGNCVKDSKCGFLHSWSTGDSLSMLAKLEGHEKAVTGIALPVGADKLYSGSLDGKVRVWDCHTGHCARVIDQYDKIGCLINEGRWVFVGMPNVVKALNIENSTEFSLEHPFGQVNAMVVANDMLFAGTQDGVILAWKGGSEANPFQLAASMNGHTGAVICLTVRSKFLYSGSMDHTIRVWDLDTLHSIMTLHGHSDAVMSLLCWDKYLLSCSLDQTIKVWGATEEGNLEVTFTHKEEHGLLALSGMNDAESKSILFCSCNDNSVRLYELPSFSERGRLFSKQEVREIQMGPPGGLFFTGDGMGMLTVWKWSAKASQGSL</sequence>
<feature type="domain" description="C3H1-type" evidence="9">
    <location>
        <begin position="166"/>
        <end position="193"/>
    </location>
</feature>
<dbReference type="Gene3D" id="2.130.10.10">
    <property type="entry name" value="YVTN repeat-like/Quinoprotein amine dehydrogenase"/>
    <property type="match status" value="2"/>
</dbReference>
<dbReference type="EMBL" id="BDDD01005810">
    <property type="protein sequence ID" value="GAV89866.1"/>
    <property type="molecule type" value="Genomic_DNA"/>
</dbReference>
<dbReference type="InterPro" id="IPR019775">
    <property type="entry name" value="WD40_repeat_CS"/>
</dbReference>
<keyword evidence="11" id="KW-1185">Reference proteome</keyword>
<keyword evidence="2 7" id="KW-0479">Metal-binding</keyword>
<evidence type="ECO:0000256" key="3">
    <source>
        <dbReference type="ARBA" id="ARBA00022737"/>
    </source>
</evidence>
<dbReference type="SMART" id="SM00320">
    <property type="entry name" value="WD40"/>
    <property type="match status" value="6"/>
</dbReference>
<dbReference type="InterPro" id="IPR015943">
    <property type="entry name" value="WD40/YVTN_repeat-like_dom_sf"/>
</dbReference>
<dbReference type="InterPro" id="IPR044715">
    <property type="entry name" value="WDR86-like"/>
</dbReference>
<dbReference type="InParanoid" id="A0A1Q3DBF6"/>
<name>A0A1Q3DBF6_CEPFO</name>